<reference evidence="2 3" key="1">
    <citation type="submission" date="2025-04" db="UniProtKB">
        <authorList>
            <consortium name="RefSeq"/>
        </authorList>
    </citation>
    <scope>IDENTIFICATION</scope>
    <source>
        <tissue evidence="2 3">Entire body</tissue>
    </source>
</reference>
<name>A0A1W4WVV8_AGRPL</name>
<organism evidence="1 2">
    <name type="scientific">Agrilus planipennis</name>
    <name type="common">Emerald ash borer</name>
    <name type="synonym">Agrilus marcopoli</name>
    <dbReference type="NCBI Taxonomy" id="224129"/>
    <lineage>
        <taxon>Eukaryota</taxon>
        <taxon>Metazoa</taxon>
        <taxon>Ecdysozoa</taxon>
        <taxon>Arthropoda</taxon>
        <taxon>Hexapoda</taxon>
        <taxon>Insecta</taxon>
        <taxon>Pterygota</taxon>
        <taxon>Neoptera</taxon>
        <taxon>Endopterygota</taxon>
        <taxon>Coleoptera</taxon>
        <taxon>Polyphaga</taxon>
        <taxon>Elateriformia</taxon>
        <taxon>Buprestoidea</taxon>
        <taxon>Buprestidae</taxon>
        <taxon>Agrilinae</taxon>
        <taxon>Agrilus</taxon>
    </lineage>
</organism>
<dbReference type="KEGG" id="apln:108736644"/>
<dbReference type="OrthoDB" id="6760573at2759"/>
<dbReference type="GeneID" id="108736644"/>
<evidence type="ECO:0000313" key="1">
    <source>
        <dbReference type="Proteomes" id="UP000192223"/>
    </source>
</evidence>
<proteinExistence type="predicted"/>
<protein>
    <submittedName>
        <fullName evidence="2 3">Uncharacterized protein LOC108736644</fullName>
    </submittedName>
</protein>
<evidence type="ECO:0000313" key="2">
    <source>
        <dbReference type="RefSeq" id="XP_018324642.1"/>
    </source>
</evidence>
<dbReference type="RefSeq" id="XP_018324642.1">
    <property type="nucleotide sequence ID" value="XM_018469140.1"/>
</dbReference>
<sequence>MSDWSDSSPYQTTYSEEERIEEYLKKRKERRIKEYNEIEENRKTLFQTYYEAEIRKADSLFNQPGIAFIRFNHKKIKFSFTPCEVVDYVSCRVIFYVSLRYRNNHWLILRDTIPANYKMPVYKKFYKGNSFRSDDDIMKGIMYIYILLMEWAKEHSNFRLEKFKRYKSGEDVFLDSDDEEIFLSQEEISELHAKREAVLKRMVAPSPKKPKGGYFLR</sequence>
<dbReference type="AlphaFoldDB" id="A0A1W4WVV8"/>
<gene>
    <name evidence="2 3" type="primary">LOC108736644</name>
</gene>
<evidence type="ECO:0000313" key="3">
    <source>
        <dbReference type="RefSeq" id="XP_018324643.1"/>
    </source>
</evidence>
<keyword evidence="1" id="KW-1185">Reference proteome</keyword>
<dbReference type="RefSeq" id="XP_018324643.1">
    <property type="nucleotide sequence ID" value="XM_018469141.1"/>
</dbReference>
<dbReference type="Proteomes" id="UP000192223">
    <property type="component" value="Unplaced"/>
</dbReference>
<accession>A0A1W4WVV8</accession>